<sequence length="271" mass="30653">MANPLSSVLHVLGFCLVYIYSAKSLPIRDRVEYTDISRSFLSSIRKEAMPSKTKKYKCVYIDDDDDDSEATPSDRFFGASTTEEIIPQDHRSDLRSTVYKNHKQKIDTSFTRFDEPIHRQADSSLQSVSFAPHSQSLQRMPTAKAPIVDGDNAYEFDSRDKTATDEEPQQTSSISSYHENPPQHYLPIVSLKQYENDVTAGQLQTSVELTTQSYSIERDSSNPSTGREPLSPFAERVVTNSVNPRRLSVISHEQSGQTMVEKPPEEYCNQV</sequence>
<proteinExistence type="predicted"/>
<feature type="region of interest" description="Disordered" evidence="1">
    <location>
        <begin position="212"/>
        <end position="271"/>
    </location>
</feature>
<feature type="region of interest" description="Disordered" evidence="1">
    <location>
        <begin position="122"/>
        <end position="149"/>
    </location>
</feature>
<feature type="compositionally biased region" description="Polar residues" evidence="1">
    <location>
        <begin position="122"/>
        <end position="139"/>
    </location>
</feature>
<evidence type="ECO:0000313" key="3">
    <source>
        <dbReference type="EMBL" id="MFH4980458.1"/>
    </source>
</evidence>
<reference evidence="3 4" key="1">
    <citation type="submission" date="2024-08" db="EMBL/GenBank/DDBJ databases">
        <title>Gnathostoma spinigerum genome.</title>
        <authorList>
            <person name="Gonzalez-Bertolin B."/>
            <person name="Monzon S."/>
            <person name="Zaballos A."/>
            <person name="Jimenez P."/>
            <person name="Dekumyoy P."/>
            <person name="Varona S."/>
            <person name="Cuesta I."/>
            <person name="Sumanam S."/>
            <person name="Adisakwattana P."/>
            <person name="Gasser R.B."/>
            <person name="Hernandez-Gonzalez A."/>
            <person name="Young N.D."/>
            <person name="Perteguer M.J."/>
        </authorList>
    </citation>
    <scope>NUCLEOTIDE SEQUENCE [LARGE SCALE GENOMIC DNA]</scope>
    <source>
        <strain evidence="3">AL3</strain>
        <tissue evidence="3">Liver</tissue>
    </source>
</reference>
<dbReference type="AlphaFoldDB" id="A0ABD6ETU0"/>
<feature type="compositionally biased region" description="Polar residues" evidence="1">
    <location>
        <begin position="169"/>
        <end position="178"/>
    </location>
</feature>
<evidence type="ECO:0000256" key="2">
    <source>
        <dbReference type="SAM" id="SignalP"/>
    </source>
</evidence>
<name>A0ABD6ETU0_9BILA</name>
<feature type="chain" id="PRO_5044811674" evidence="2">
    <location>
        <begin position="25"/>
        <end position="271"/>
    </location>
</feature>
<dbReference type="Proteomes" id="UP001608902">
    <property type="component" value="Unassembled WGS sequence"/>
</dbReference>
<feature type="compositionally biased region" description="Polar residues" evidence="1">
    <location>
        <begin position="212"/>
        <end position="225"/>
    </location>
</feature>
<feature type="region of interest" description="Disordered" evidence="1">
    <location>
        <begin position="161"/>
        <end position="182"/>
    </location>
</feature>
<gene>
    <name evidence="3" type="ORF">AB6A40_007167</name>
</gene>
<evidence type="ECO:0000313" key="4">
    <source>
        <dbReference type="Proteomes" id="UP001608902"/>
    </source>
</evidence>
<dbReference type="EMBL" id="JBGFUD010005575">
    <property type="protein sequence ID" value="MFH4980458.1"/>
    <property type="molecule type" value="Genomic_DNA"/>
</dbReference>
<keyword evidence="2" id="KW-0732">Signal</keyword>
<keyword evidence="4" id="KW-1185">Reference proteome</keyword>
<feature type="signal peptide" evidence="2">
    <location>
        <begin position="1"/>
        <end position="24"/>
    </location>
</feature>
<comment type="caution">
    <text evidence="3">The sequence shown here is derived from an EMBL/GenBank/DDBJ whole genome shotgun (WGS) entry which is preliminary data.</text>
</comment>
<evidence type="ECO:0000256" key="1">
    <source>
        <dbReference type="SAM" id="MobiDB-lite"/>
    </source>
</evidence>
<protein>
    <submittedName>
        <fullName evidence="3">Uncharacterized protein</fullName>
    </submittedName>
</protein>
<organism evidence="3 4">
    <name type="scientific">Gnathostoma spinigerum</name>
    <dbReference type="NCBI Taxonomy" id="75299"/>
    <lineage>
        <taxon>Eukaryota</taxon>
        <taxon>Metazoa</taxon>
        <taxon>Ecdysozoa</taxon>
        <taxon>Nematoda</taxon>
        <taxon>Chromadorea</taxon>
        <taxon>Rhabditida</taxon>
        <taxon>Spirurina</taxon>
        <taxon>Gnathostomatomorpha</taxon>
        <taxon>Gnathostomatoidea</taxon>
        <taxon>Gnathostomatidae</taxon>
        <taxon>Gnathostoma</taxon>
    </lineage>
</organism>
<accession>A0ABD6ETU0</accession>